<feature type="non-terminal residue" evidence="2">
    <location>
        <position position="335"/>
    </location>
</feature>
<dbReference type="AlphaFoldDB" id="A0A9P6CC23"/>
<evidence type="ECO:0000313" key="3">
    <source>
        <dbReference type="Proteomes" id="UP000807353"/>
    </source>
</evidence>
<dbReference type="OrthoDB" id="67716at2759"/>
<reference evidence="2" key="1">
    <citation type="submission" date="2020-11" db="EMBL/GenBank/DDBJ databases">
        <authorList>
            <consortium name="DOE Joint Genome Institute"/>
            <person name="Ahrendt S."/>
            <person name="Riley R."/>
            <person name="Andreopoulos W."/>
            <person name="Labutti K."/>
            <person name="Pangilinan J."/>
            <person name="Ruiz-Duenas F.J."/>
            <person name="Barrasa J.M."/>
            <person name="Sanchez-Garcia M."/>
            <person name="Camarero S."/>
            <person name="Miyauchi S."/>
            <person name="Serrano A."/>
            <person name="Linde D."/>
            <person name="Babiker R."/>
            <person name="Drula E."/>
            <person name="Ayuso-Fernandez I."/>
            <person name="Pacheco R."/>
            <person name="Padilla G."/>
            <person name="Ferreira P."/>
            <person name="Barriuso J."/>
            <person name="Kellner H."/>
            <person name="Castanera R."/>
            <person name="Alfaro M."/>
            <person name="Ramirez L."/>
            <person name="Pisabarro A.G."/>
            <person name="Kuo A."/>
            <person name="Tritt A."/>
            <person name="Lipzen A."/>
            <person name="He G."/>
            <person name="Yan M."/>
            <person name="Ng V."/>
            <person name="Cullen D."/>
            <person name="Martin F."/>
            <person name="Rosso M.-N."/>
            <person name="Henrissat B."/>
            <person name="Hibbett D."/>
            <person name="Martinez A.T."/>
            <person name="Grigoriev I.V."/>
        </authorList>
    </citation>
    <scope>NUCLEOTIDE SEQUENCE</scope>
    <source>
        <strain evidence="2">CBS 247.69</strain>
    </source>
</reference>
<gene>
    <name evidence="2" type="ORF">BDZ94DRAFT_1302988</name>
</gene>
<name>A0A9P6CC23_9AGAR</name>
<dbReference type="Proteomes" id="UP000807353">
    <property type="component" value="Unassembled WGS sequence"/>
</dbReference>
<protein>
    <recommendedName>
        <fullName evidence="1">Nucleoporin Nup120/160 beta-propeller domain-containing protein</fullName>
    </recommendedName>
</protein>
<accession>A0A9P6CC23</accession>
<dbReference type="EMBL" id="MU150594">
    <property type="protein sequence ID" value="KAF9455603.1"/>
    <property type="molecule type" value="Genomic_DNA"/>
</dbReference>
<feature type="domain" description="Nucleoporin Nup120/160 beta-propeller" evidence="1">
    <location>
        <begin position="93"/>
        <end position="330"/>
    </location>
</feature>
<evidence type="ECO:0000313" key="2">
    <source>
        <dbReference type="EMBL" id="KAF9455603.1"/>
    </source>
</evidence>
<dbReference type="Pfam" id="PF11715">
    <property type="entry name" value="Beta-prop_Nup120_160"/>
    <property type="match status" value="1"/>
</dbReference>
<dbReference type="InterPro" id="IPR059141">
    <property type="entry name" value="Beta-prop_Nup120_160"/>
</dbReference>
<sequence length="335" mass="37315">MGTWDEAEVETEQLGEGGGESIMLVSRGERDVGDKLFFFNGVLFIVEVEKAREEVGCEYRWRPCVESGSGRGCDCDSGGGASVCAVAPGTSVNGNKLLLAPTHQTLLHVFSTNPDEDHIYVLAFIPTISSPSSGGSFRLLNTPRDQLYEMGTIECSTNTAHCHLQDFMVIGNWLYTRWDRHGQSIVEKTIINVEDGTFNSAPWHVASYAPEPELTPAYLEEQLLSPGSLTEKFYEAIMRPGMFSALTLRTAIDQYTDSCLSLPGPRPPQLSVMYINLNRDPKTGAFQHANYWNALKRDWEGFIARCREVERSARWPLVLGAQDQGEIIVVERERV</sequence>
<comment type="caution">
    <text evidence="2">The sequence shown here is derived from an EMBL/GenBank/DDBJ whole genome shotgun (WGS) entry which is preliminary data.</text>
</comment>
<organism evidence="2 3">
    <name type="scientific">Collybia nuda</name>
    <dbReference type="NCBI Taxonomy" id="64659"/>
    <lineage>
        <taxon>Eukaryota</taxon>
        <taxon>Fungi</taxon>
        <taxon>Dikarya</taxon>
        <taxon>Basidiomycota</taxon>
        <taxon>Agaricomycotina</taxon>
        <taxon>Agaricomycetes</taxon>
        <taxon>Agaricomycetidae</taxon>
        <taxon>Agaricales</taxon>
        <taxon>Tricholomatineae</taxon>
        <taxon>Clitocybaceae</taxon>
        <taxon>Collybia</taxon>
    </lineage>
</organism>
<evidence type="ECO:0000259" key="1">
    <source>
        <dbReference type="Pfam" id="PF11715"/>
    </source>
</evidence>
<proteinExistence type="predicted"/>
<keyword evidence="3" id="KW-1185">Reference proteome</keyword>